<dbReference type="EMBL" id="JAHRHJ020000010">
    <property type="protein sequence ID" value="KAH9297640.1"/>
    <property type="molecule type" value="Genomic_DNA"/>
</dbReference>
<dbReference type="AlphaFoldDB" id="A0AA38FD53"/>
<organism evidence="1 2">
    <name type="scientific">Taxus chinensis</name>
    <name type="common">Chinese yew</name>
    <name type="synonym">Taxus wallichiana var. chinensis</name>
    <dbReference type="NCBI Taxonomy" id="29808"/>
    <lineage>
        <taxon>Eukaryota</taxon>
        <taxon>Viridiplantae</taxon>
        <taxon>Streptophyta</taxon>
        <taxon>Embryophyta</taxon>
        <taxon>Tracheophyta</taxon>
        <taxon>Spermatophyta</taxon>
        <taxon>Pinopsida</taxon>
        <taxon>Pinidae</taxon>
        <taxon>Conifers II</taxon>
        <taxon>Cupressales</taxon>
        <taxon>Taxaceae</taxon>
        <taxon>Taxus</taxon>
    </lineage>
</organism>
<name>A0AA38FD53_TAXCH</name>
<feature type="non-terminal residue" evidence="1">
    <location>
        <position position="1"/>
    </location>
</feature>
<protein>
    <recommendedName>
        <fullName evidence="3">Endonuclease/exonuclease/phosphatase</fullName>
    </recommendedName>
</protein>
<evidence type="ECO:0008006" key="3">
    <source>
        <dbReference type="Google" id="ProtNLM"/>
    </source>
</evidence>
<gene>
    <name evidence="1" type="ORF">KI387_029322</name>
</gene>
<sequence length="94" mass="10483">GGAPTMTASMEALADFIKENSLLDMDLHGSSFTWSNRRLGRNHIQSRLDRSLGSLDWISLFPDFYLKSLPRAASDHSPLLLSANHNLNTKNPPF</sequence>
<dbReference type="PANTHER" id="PTHR33710:SF71">
    <property type="entry name" value="ENDONUCLEASE_EXONUCLEASE_PHOSPHATASE DOMAIN-CONTAINING PROTEIN"/>
    <property type="match status" value="1"/>
</dbReference>
<dbReference type="Gene3D" id="3.60.10.10">
    <property type="entry name" value="Endonuclease/exonuclease/phosphatase"/>
    <property type="match status" value="1"/>
</dbReference>
<dbReference type="SUPFAM" id="SSF56219">
    <property type="entry name" value="DNase I-like"/>
    <property type="match status" value="1"/>
</dbReference>
<keyword evidence="2" id="KW-1185">Reference proteome</keyword>
<dbReference type="OMA" id="AFANARW"/>
<dbReference type="Proteomes" id="UP000824469">
    <property type="component" value="Unassembled WGS sequence"/>
</dbReference>
<dbReference type="PANTHER" id="PTHR33710">
    <property type="entry name" value="BNAC02G09200D PROTEIN"/>
    <property type="match status" value="1"/>
</dbReference>
<comment type="caution">
    <text evidence="1">The sequence shown here is derived from an EMBL/GenBank/DDBJ whole genome shotgun (WGS) entry which is preliminary data.</text>
</comment>
<dbReference type="InterPro" id="IPR036691">
    <property type="entry name" value="Endo/exonu/phosph_ase_sf"/>
</dbReference>
<accession>A0AA38FD53</accession>
<reference evidence="1 2" key="1">
    <citation type="journal article" date="2021" name="Nat. Plants">
        <title>The Taxus genome provides insights into paclitaxel biosynthesis.</title>
        <authorList>
            <person name="Xiong X."/>
            <person name="Gou J."/>
            <person name="Liao Q."/>
            <person name="Li Y."/>
            <person name="Zhou Q."/>
            <person name="Bi G."/>
            <person name="Li C."/>
            <person name="Du R."/>
            <person name="Wang X."/>
            <person name="Sun T."/>
            <person name="Guo L."/>
            <person name="Liang H."/>
            <person name="Lu P."/>
            <person name="Wu Y."/>
            <person name="Zhang Z."/>
            <person name="Ro D.K."/>
            <person name="Shang Y."/>
            <person name="Huang S."/>
            <person name="Yan J."/>
        </authorList>
    </citation>
    <scope>NUCLEOTIDE SEQUENCE [LARGE SCALE GENOMIC DNA]</scope>
    <source>
        <strain evidence="1">Ta-2019</strain>
    </source>
</reference>
<evidence type="ECO:0000313" key="2">
    <source>
        <dbReference type="Proteomes" id="UP000824469"/>
    </source>
</evidence>
<evidence type="ECO:0000313" key="1">
    <source>
        <dbReference type="EMBL" id="KAH9297640.1"/>
    </source>
</evidence>
<feature type="non-terminal residue" evidence="1">
    <location>
        <position position="94"/>
    </location>
</feature>
<proteinExistence type="predicted"/>